<dbReference type="Proteomes" id="UP000292447">
    <property type="component" value="Chromosome II"/>
</dbReference>
<evidence type="ECO:0000256" key="6">
    <source>
        <dbReference type="ARBA" id="ARBA00022496"/>
    </source>
</evidence>
<dbReference type="GO" id="GO:0005739">
    <property type="term" value="C:mitochondrion"/>
    <property type="evidence" value="ECO:0007669"/>
    <property type="project" value="UniProtKB-SubCell"/>
</dbReference>
<keyword evidence="7" id="KW-0809">Transit peptide</keyword>
<dbReference type="SUPFAM" id="SSF55387">
    <property type="entry name" value="Frataxin/Nqo15-like"/>
    <property type="match status" value="1"/>
</dbReference>
<keyword evidence="9" id="KW-0408">Iron</keyword>
<evidence type="ECO:0000256" key="1">
    <source>
        <dbReference type="ARBA" id="ARBA00004173"/>
    </source>
</evidence>
<evidence type="ECO:0000256" key="4">
    <source>
        <dbReference type="ARBA" id="ARBA00022434"/>
    </source>
</evidence>
<dbReference type="GO" id="GO:0008198">
    <property type="term" value="F:ferrous iron binding"/>
    <property type="evidence" value="ECO:0007669"/>
    <property type="project" value="TreeGrafter"/>
</dbReference>
<keyword evidence="10" id="KW-0406">Ion transport</keyword>
<evidence type="ECO:0000256" key="5">
    <source>
        <dbReference type="ARBA" id="ARBA00022448"/>
    </source>
</evidence>
<dbReference type="STRING" id="2163413.A0A4P6XM40"/>
<dbReference type="PROSITE" id="PS50810">
    <property type="entry name" value="FRATAXIN_2"/>
    <property type="match status" value="1"/>
</dbReference>
<comment type="subcellular location">
    <subcellularLocation>
        <location evidence="1">Mitochondrion</location>
    </subcellularLocation>
</comment>
<comment type="similarity">
    <text evidence="2">Belongs to the frataxin family.</text>
</comment>
<organism evidence="13 14">
    <name type="scientific">Metschnikowia aff. pulcherrima</name>
    <dbReference type="NCBI Taxonomy" id="2163413"/>
    <lineage>
        <taxon>Eukaryota</taxon>
        <taxon>Fungi</taxon>
        <taxon>Dikarya</taxon>
        <taxon>Ascomycota</taxon>
        <taxon>Saccharomycotina</taxon>
        <taxon>Pichiomycetes</taxon>
        <taxon>Metschnikowiaceae</taxon>
        <taxon>Metschnikowia</taxon>
    </lineage>
</organism>
<keyword evidence="14" id="KW-1185">Reference proteome</keyword>
<evidence type="ECO:0000256" key="9">
    <source>
        <dbReference type="ARBA" id="ARBA00023004"/>
    </source>
</evidence>
<sequence>MFTSRVLVLVSSHALRRLLATRHFRRLPQSHTFASRSYGAIIPRRNYVISTDGENIENLIDHLSPSEYNMIANEYLETLSDDMEELGEEFPQIDLELTQGVMTLTVAEGKTYVINKQPPNKQIWLSSPYSGPKRYDLIGGRWITLRDNTSLTNLLAKELSEELGQEVNLSVEQ</sequence>
<dbReference type="NCBIfam" id="TIGR03421">
    <property type="entry name" value="FeS_CyaY"/>
    <property type="match status" value="1"/>
</dbReference>
<evidence type="ECO:0000256" key="3">
    <source>
        <dbReference type="ARBA" id="ARBA00013107"/>
    </source>
</evidence>
<dbReference type="InterPro" id="IPR017789">
    <property type="entry name" value="Frataxin"/>
</dbReference>
<evidence type="ECO:0000256" key="11">
    <source>
        <dbReference type="ARBA" id="ARBA00023128"/>
    </source>
</evidence>
<keyword evidence="11" id="KW-0496">Mitochondrion</keyword>
<dbReference type="EC" id="1.16.3.1" evidence="3"/>
<keyword evidence="5" id="KW-0813">Transport</keyword>
<evidence type="ECO:0000313" key="13">
    <source>
        <dbReference type="EMBL" id="QBM87068.1"/>
    </source>
</evidence>
<evidence type="ECO:0000313" key="14">
    <source>
        <dbReference type="Proteomes" id="UP000292447"/>
    </source>
</evidence>
<dbReference type="InterPro" id="IPR002908">
    <property type="entry name" value="Frataxin/CyaY"/>
</dbReference>
<dbReference type="PROSITE" id="PS01344">
    <property type="entry name" value="FRATAXIN_1"/>
    <property type="match status" value="1"/>
</dbReference>
<dbReference type="Gene3D" id="3.30.920.10">
    <property type="entry name" value="Frataxin/CyaY"/>
    <property type="match status" value="1"/>
</dbReference>
<dbReference type="GO" id="GO:0051537">
    <property type="term" value="F:2 iron, 2 sulfur cluster binding"/>
    <property type="evidence" value="ECO:0007669"/>
    <property type="project" value="TreeGrafter"/>
</dbReference>
<accession>A0A4P6XM40</accession>
<keyword evidence="8" id="KW-0560">Oxidoreductase</keyword>
<reference evidence="14" key="1">
    <citation type="submission" date="2019-03" db="EMBL/GenBank/DDBJ databases">
        <title>Snf2 controls pulcherriminic acid biosynthesis and connects pigmentation and antifungal activity of the yeast Metschnikowia pulcherrima.</title>
        <authorList>
            <person name="Gore-Lloyd D."/>
            <person name="Sumann I."/>
            <person name="Brachmann A.O."/>
            <person name="Schneeberger K."/>
            <person name="Ortiz-Merino R.A."/>
            <person name="Moreno-Beltran M."/>
            <person name="Schlaefli M."/>
            <person name="Kirner P."/>
            <person name="Santos Kron A."/>
            <person name="Wolfe K.H."/>
            <person name="Piel J."/>
            <person name="Ahrens C.H."/>
            <person name="Henk D."/>
            <person name="Freimoser F.M."/>
        </authorList>
    </citation>
    <scope>NUCLEOTIDE SEQUENCE [LARGE SCALE GENOMIC DNA]</scope>
    <source>
        <strain evidence="14">APC 1.2</strain>
    </source>
</reference>
<dbReference type="PANTHER" id="PTHR16821:SF2">
    <property type="entry name" value="FRATAXIN, MITOCHONDRIAL"/>
    <property type="match status" value="1"/>
</dbReference>
<dbReference type="GO" id="GO:0006826">
    <property type="term" value="P:iron ion transport"/>
    <property type="evidence" value="ECO:0007669"/>
    <property type="project" value="UniProtKB-KW"/>
</dbReference>
<protein>
    <recommendedName>
        <fullName evidence="3">ferroxidase</fullName>
        <ecNumber evidence="3">1.16.3.1</ecNumber>
    </recommendedName>
</protein>
<proteinExistence type="inferred from homology"/>
<evidence type="ECO:0000256" key="8">
    <source>
        <dbReference type="ARBA" id="ARBA00023002"/>
    </source>
</evidence>
<dbReference type="InterPro" id="IPR036524">
    <property type="entry name" value="Frataxin/CyaY_sf"/>
</dbReference>
<dbReference type="GO" id="GO:0004322">
    <property type="term" value="F:ferroxidase activity"/>
    <property type="evidence" value="ECO:0007669"/>
    <property type="project" value="UniProtKB-EC"/>
</dbReference>
<dbReference type="InterPro" id="IPR020895">
    <property type="entry name" value="Frataxin_CS"/>
</dbReference>
<dbReference type="GO" id="GO:0006879">
    <property type="term" value="P:intracellular iron ion homeostasis"/>
    <property type="evidence" value="ECO:0007669"/>
    <property type="project" value="UniProtKB-KW"/>
</dbReference>
<evidence type="ECO:0000256" key="7">
    <source>
        <dbReference type="ARBA" id="ARBA00022946"/>
    </source>
</evidence>
<dbReference type="NCBIfam" id="TIGR03422">
    <property type="entry name" value="mito_frataxin"/>
    <property type="match status" value="1"/>
</dbReference>
<keyword evidence="6" id="KW-0410">Iron transport</keyword>
<evidence type="ECO:0000256" key="10">
    <source>
        <dbReference type="ARBA" id="ARBA00023065"/>
    </source>
</evidence>
<dbReference type="Pfam" id="PF01491">
    <property type="entry name" value="Frataxin_Cyay"/>
    <property type="match status" value="1"/>
</dbReference>
<keyword evidence="4" id="KW-0409">Iron storage</keyword>
<gene>
    <name evidence="13" type="primary">MPUL0B02660</name>
    <name evidence="13" type="ORF">METSCH_B02660</name>
</gene>
<dbReference type="GO" id="GO:0008199">
    <property type="term" value="F:ferric iron binding"/>
    <property type="evidence" value="ECO:0007669"/>
    <property type="project" value="InterPro"/>
</dbReference>
<dbReference type="GO" id="GO:0034986">
    <property type="term" value="F:iron chaperone activity"/>
    <property type="evidence" value="ECO:0007669"/>
    <property type="project" value="TreeGrafter"/>
</dbReference>
<dbReference type="EMBL" id="CP034457">
    <property type="protein sequence ID" value="QBM87068.1"/>
    <property type="molecule type" value="Genomic_DNA"/>
</dbReference>
<dbReference type="SMART" id="SM01219">
    <property type="entry name" value="Frataxin_Cyay"/>
    <property type="match status" value="1"/>
</dbReference>
<evidence type="ECO:0000256" key="2">
    <source>
        <dbReference type="ARBA" id="ARBA00008183"/>
    </source>
</evidence>
<dbReference type="PANTHER" id="PTHR16821">
    <property type="entry name" value="FRATAXIN"/>
    <property type="match status" value="1"/>
</dbReference>
<evidence type="ECO:0000256" key="12">
    <source>
        <dbReference type="ARBA" id="ARBA00047990"/>
    </source>
</evidence>
<comment type="catalytic activity">
    <reaction evidence="12">
        <text>4 Fe(2+) + O2 + 4 H(+) = 4 Fe(3+) + 2 H2O</text>
        <dbReference type="Rhea" id="RHEA:11148"/>
        <dbReference type="ChEBI" id="CHEBI:15377"/>
        <dbReference type="ChEBI" id="CHEBI:15378"/>
        <dbReference type="ChEBI" id="CHEBI:15379"/>
        <dbReference type="ChEBI" id="CHEBI:29033"/>
        <dbReference type="ChEBI" id="CHEBI:29034"/>
        <dbReference type="EC" id="1.16.3.1"/>
    </reaction>
</comment>
<dbReference type="GO" id="GO:0016226">
    <property type="term" value="P:iron-sulfur cluster assembly"/>
    <property type="evidence" value="ECO:0007669"/>
    <property type="project" value="InterPro"/>
</dbReference>
<name>A0A4P6XM40_9ASCO</name>
<dbReference type="AlphaFoldDB" id="A0A4P6XM40"/>